<comment type="caution">
    <text evidence="2">The sequence shown here is derived from an EMBL/GenBank/DDBJ whole genome shotgun (WGS) entry which is preliminary data.</text>
</comment>
<organism evidence="2 3">
    <name type="scientific">Candidatus Thiodiazotropha taylori</name>
    <dbReference type="NCBI Taxonomy" id="2792791"/>
    <lineage>
        <taxon>Bacteria</taxon>
        <taxon>Pseudomonadati</taxon>
        <taxon>Pseudomonadota</taxon>
        <taxon>Gammaproteobacteria</taxon>
        <taxon>Chromatiales</taxon>
        <taxon>Sedimenticolaceae</taxon>
        <taxon>Candidatus Thiodiazotropha</taxon>
    </lineage>
</organism>
<accession>A0A944M764</accession>
<dbReference type="AlphaFoldDB" id="A0A944M764"/>
<name>A0A944M764_9GAMM</name>
<keyword evidence="1" id="KW-0472">Membrane</keyword>
<gene>
    <name evidence="2" type="ORF">KME65_05620</name>
</gene>
<feature type="transmembrane region" description="Helical" evidence="1">
    <location>
        <begin position="20"/>
        <end position="39"/>
    </location>
</feature>
<evidence type="ECO:0000313" key="3">
    <source>
        <dbReference type="Proteomes" id="UP000770889"/>
    </source>
</evidence>
<dbReference type="EMBL" id="JAHHGM010000004">
    <property type="protein sequence ID" value="MBT2988423.1"/>
    <property type="molecule type" value="Genomic_DNA"/>
</dbReference>
<sequence>MVRAEWIREHNQDLANRRAIAMLGGICLIQLYLGMPAIAEQSDESLPSTAFLEFLADWENENGAWQDPMEYQEMGLEFLDQRENQDDE</sequence>
<dbReference type="Proteomes" id="UP000770889">
    <property type="component" value="Unassembled WGS sequence"/>
</dbReference>
<reference evidence="2 3" key="1">
    <citation type="submission" date="2021-05" db="EMBL/GenBank/DDBJ databases">
        <title>Genetic and Functional Diversity in Clade A Lucinid endosymbionts from the Bahamas.</title>
        <authorList>
            <person name="Giani N.M."/>
            <person name="Engel A.S."/>
            <person name="Campbell B.J."/>
        </authorList>
    </citation>
    <scope>NUCLEOTIDE SEQUENCE [LARGE SCALE GENOMIC DNA]</scope>
    <source>
        <strain evidence="2">LUC16012Gg_MoonRockCtena</strain>
    </source>
</reference>
<keyword evidence="1" id="KW-1133">Transmembrane helix</keyword>
<protein>
    <submittedName>
        <fullName evidence="2">Uncharacterized protein</fullName>
    </submittedName>
</protein>
<evidence type="ECO:0000256" key="1">
    <source>
        <dbReference type="SAM" id="Phobius"/>
    </source>
</evidence>
<proteinExistence type="predicted"/>
<evidence type="ECO:0000313" key="2">
    <source>
        <dbReference type="EMBL" id="MBT2988423.1"/>
    </source>
</evidence>
<keyword evidence="1" id="KW-0812">Transmembrane</keyword>